<comment type="caution">
    <text evidence="1">The sequence shown here is derived from an EMBL/GenBank/DDBJ whole genome shotgun (WGS) entry which is preliminary data.</text>
</comment>
<name>A0ACB9QED8_9MYRT</name>
<gene>
    <name evidence="1" type="ORF">MLD38_020309</name>
</gene>
<proteinExistence type="predicted"/>
<accession>A0ACB9QED8</accession>
<dbReference type="EMBL" id="CM042885">
    <property type="protein sequence ID" value="KAI4364182.1"/>
    <property type="molecule type" value="Genomic_DNA"/>
</dbReference>
<evidence type="ECO:0000313" key="1">
    <source>
        <dbReference type="EMBL" id="KAI4364182.1"/>
    </source>
</evidence>
<dbReference type="Proteomes" id="UP001057402">
    <property type="component" value="Chromosome 6"/>
</dbReference>
<reference evidence="2" key="1">
    <citation type="journal article" date="2023" name="Front. Plant Sci.">
        <title>Chromosomal-level genome assembly of Melastoma candidum provides insights into trichome evolution.</title>
        <authorList>
            <person name="Zhong Y."/>
            <person name="Wu W."/>
            <person name="Sun C."/>
            <person name="Zou P."/>
            <person name="Liu Y."/>
            <person name="Dai S."/>
            <person name="Zhou R."/>
        </authorList>
    </citation>
    <scope>NUCLEOTIDE SEQUENCE [LARGE SCALE GENOMIC DNA]</scope>
</reference>
<sequence length="171" mass="19694">MNHRNSITLYLGQSGLPFHGEFSNPLQIPSAIHSHSEIPFDPRVKGHASAKNPTAVDPAVGKLVLTMSRPWVLVILFLMIVFTSQFEWKQQFGNEPEPKPISSSKEDIGRREEVVKEKIILLQERNIQKLQELVRNLHQQLLICKRDNINVTSMPFDEMLTKLDRMPTWED</sequence>
<evidence type="ECO:0000313" key="2">
    <source>
        <dbReference type="Proteomes" id="UP001057402"/>
    </source>
</evidence>
<organism evidence="1 2">
    <name type="scientific">Melastoma candidum</name>
    <dbReference type="NCBI Taxonomy" id="119954"/>
    <lineage>
        <taxon>Eukaryota</taxon>
        <taxon>Viridiplantae</taxon>
        <taxon>Streptophyta</taxon>
        <taxon>Embryophyta</taxon>
        <taxon>Tracheophyta</taxon>
        <taxon>Spermatophyta</taxon>
        <taxon>Magnoliopsida</taxon>
        <taxon>eudicotyledons</taxon>
        <taxon>Gunneridae</taxon>
        <taxon>Pentapetalae</taxon>
        <taxon>rosids</taxon>
        <taxon>malvids</taxon>
        <taxon>Myrtales</taxon>
        <taxon>Melastomataceae</taxon>
        <taxon>Melastomatoideae</taxon>
        <taxon>Melastomateae</taxon>
        <taxon>Melastoma</taxon>
    </lineage>
</organism>
<keyword evidence="2" id="KW-1185">Reference proteome</keyword>
<protein>
    <submittedName>
        <fullName evidence="1">Uncharacterized protein</fullName>
    </submittedName>
</protein>